<gene>
    <name evidence="7" type="ORF">SARC_11636</name>
</gene>
<dbReference type="GeneID" id="25912140"/>
<feature type="region of interest" description="Disordered" evidence="5">
    <location>
        <begin position="612"/>
        <end position="639"/>
    </location>
</feature>
<dbReference type="PRINTS" id="PR00457">
    <property type="entry name" value="ANPEROXIDASE"/>
</dbReference>
<dbReference type="Gene3D" id="1.10.640.10">
    <property type="entry name" value="Haem peroxidase domain superfamily, animal type"/>
    <property type="match status" value="1"/>
</dbReference>
<dbReference type="InterPro" id="IPR010255">
    <property type="entry name" value="Haem_peroxidase_sf"/>
</dbReference>
<keyword evidence="6" id="KW-0732">Signal</keyword>
<proteinExistence type="predicted"/>
<feature type="signal peptide" evidence="6">
    <location>
        <begin position="1"/>
        <end position="21"/>
    </location>
</feature>
<evidence type="ECO:0000256" key="5">
    <source>
        <dbReference type="SAM" id="MobiDB-lite"/>
    </source>
</evidence>
<keyword evidence="4" id="KW-0479">Metal-binding</keyword>
<dbReference type="GO" id="GO:0020037">
    <property type="term" value="F:heme binding"/>
    <property type="evidence" value="ECO:0007669"/>
    <property type="project" value="InterPro"/>
</dbReference>
<dbReference type="InterPro" id="IPR037120">
    <property type="entry name" value="Haem_peroxidase_sf_animal"/>
</dbReference>
<evidence type="ECO:0000313" key="8">
    <source>
        <dbReference type="Proteomes" id="UP000054560"/>
    </source>
</evidence>
<dbReference type="GO" id="GO:0046872">
    <property type="term" value="F:metal ion binding"/>
    <property type="evidence" value="ECO:0007669"/>
    <property type="project" value="UniProtKB-KW"/>
</dbReference>
<dbReference type="Pfam" id="PF03098">
    <property type="entry name" value="An_peroxidase"/>
    <property type="match status" value="2"/>
</dbReference>
<keyword evidence="8" id="KW-1185">Reference proteome</keyword>
<dbReference type="EMBL" id="KQ243396">
    <property type="protein sequence ID" value="KNC75845.1"/>
    <property type="molecule type" value="Genomic_DNA"/>
</dbReference>
<evidence type="ECO:0000256" key="4">
    <source>
        <dbReference type="PIRSR" id="PIRSR619791-2"/>
    </source>
</evidence>
<keyword evidence="4" id="KW-0349">Heme</keyword>
<dbReference type="RefSeq" id="XP_014149747.1">
    <property type="nucleotide sequence ID" value="XM_014294272.1"/>
</dbReference>
<accession>A0A0L0FGF0</accession>
<dbReference type="OrthoDB" id="823504at2759"/>
<dbReference type="PANTHER" id="PTHR11475:SF4">
    <property type="entry name" value="CHORION PEROXIDASE"/>
    <property type="match status" value="1"/>
</dbReference>
<feature type="binding site" description="axial binding residue" evidence="4">
    <location>
        <position position="325"/>
    </location>
    <ligand>
        <name>heme b</name>
        <dbReference type="ChEBI" id="CHEBI:60344"/>
    </ligand>
    <ligandPart>
        <name>Fe</name>
        <dbReference type="ChEBI" id="CHEBI:18248"/>
    </ligandPart>
</feature>
<feature type="chain" id="PRO_5005538017" evidence="6">
    <location>
        <begin position="22"/>
        <end position="649"/>
    </location>
</feature>
<evidence type="ECO:0000256" key="3">
    <source>
        <dbReference type="ARBA" id="ARBA00023180"/>
    </source>
</evidence>
<evidence type="ECO:0000256" key="6">
    <source>
        <dbReference type="SAM" id="SignalP"/>
    </source>
</evidence>
<feature type="region of interest" description="Disordered" evidence="5">
    <location>
        <begin position="33"/>
        <end position="56"/>
    </location>
</feature>
<dbReference type="STRING" id="667725.A0A0L0FGF0"/>
<dbReference type="eggNOG" id="KOG2408">
    <property type="taxonomic scope" value="Eukaryota"/>
</dbReference>
<keyword evidence="3" id="KW-0325">Glycoprotein</keyword>
<sequence>MLSKRILYLVALALCFGYTAAQCPMAKFRQANAGGNAHDADTRGQTESPFHPVAQHMRPPLNTDLSSMDDKPSPRNISQEIFQQTRNRYDKNHLNHMVMQWGQFVDHDITETHAGDGDAYASNIQCDAEDPIFNGKIMKFTRAAGMDDTNRNAISHYIDASNIYGSDIAKQLDLRAVTSTGLSHYLLKMTEGIFYDYDLGPYHLLPTRIEGGSEVFYSGDVRTMEQPGLTALHTLFAREHNRLAKLAKEDLFPGRDDADLAENELNQVFEEARVVVESEMQKITYEDWLPAITGRKMMSDTTTNCGDVDPSILTIFSGALFRFGHTMVNELFWRFQVKPRRWKVMTGDARRRDLETVLKDEAVKPILVEQEGGDGGGGTDDKVEFSGFKAHRKGHLKLSGEWTENHRPAFFDSVNVFLQTEMDIDPLLTGLLLQPNQRIDTQIVPSLREHLFRKNPDTVLVNDIYTDAFDLVALNIQRGRDLGVGNYIQVREALTGFKVTKWSQISSKGAIRRALKKVYGNGRAGMAKVDLFVGMLAEDHVTGSSVGSTLLAGLELQFSRLQRGDCLWYTKRLAEDLTCSTALREEKEALLNGVRTLADVIVDNTELPVTGFNPFRTRKGQTQAPPIQGAPGGDATTMYEPKNTALMPL</sequence>
<dbReference type="SUPFAM" id="SSF48113">
    <property type="entry name" value="Heme-dependent peroxidases"/>
    <property type="match status" value="1"/>
</dbReference>
<dbReference type="PANTHER" id="PTHR11475">
    <property type="entry name" value="OXIDASE/PEROXIDASE"/>
    <property type="match status" value="1"/>
</dbReference>
<organism evidence="7 8">
    <name type="scientific">Sphaeroforma arctica JP610</name>
    <dbReference type="NCBI Taxonomy" id="667725"/>
    <lineage>
        <taxon>Eukaryota</taxon>
        <taxon>Ichthyosporea</taxon>
        <taxon>Ichthyophonida</taxon>
        <taxon>Sphaeroforma</taxon>
    </lineage>
</organism>
<dbReference type="InterPro" id="IPR019791">
    <property type="entry name" value="Haem_peroxidase_animal"/>
</dbReference>
<dbReference type="Proteomes" id="UP000054560">
    <property type="component" value="Unassembled WGS sequence"/>
</dbReference>
<comment type="subcellular location">
    <subcellularLocation>
        <location evidence="1">Secreted</location>
    </subcellularLocation>
</comment>
<protein>
    <submittedName>
        <fullName evidence="7">Uncharacterized protein</fullName>
    </submittedName>
</protein>
<evidence type="ECO:0000256" key="1">
    <source>
        <dbReference type="ARBA" id="ARBA00004613"/>
    </source>
</evidence>
<evidence type="ECO:0000256" key="2">
    <source>
        <dbReference type="ARBA" id="ARBA00022525"/>
    </source>
</evidence>
<dbReference type="AlphaFoldDB" id="A0A0L0FGF0"/>
<dbReference type="PROSITE" id="PS50292">
    <property type="entry name" value="PEROXIDASE_3"/>
    <property type="match status" value="1"/>
</dbReference>
<dbReference type="GO" id="GO:0005576">
    <property type="term" value="C:extracellular region"/>
    <property type="evidence" value="ECO:0007669"/>
    <property type="project" value="UniProtKB-SubCell"/>
</dbReference>
<name>A0A0L0FGF0_9EUKA</name>
<evidence type="ECO:0000313" key="7">
    <source>
        <dbReference type="EMBL" id="KNC75845.1"/>
    </source>
</evidence>
<dbReference type="GO" id="GO:0006979">
    <property type="term" value="P:response to oxidative stress"/>
    <property type="evidence" value="ECO:0007669"/>
    <property type="project" value="InterPro"/>
</dbReference>
<keyword evidence="2" id="KW-0964">Secreted</keyword>
<keyword evidence="4" id="KW-0408">Iron</keyword>
<reference evidence="7 8" key="1">
    <citation type="submission" date="2011-02" db="EMBL/GenBank/DDBJ databases">
        <title>The Genome Sequence of Sphaeroforma arctica JP610.</title>
        <authorList>
            <consortium name="The Broad Institute Genome Sequencing Platform"/>
            <person name="Russ C."/>
            <person name="Cuomo C."/>
            <person name="Young S.K."/>
            <person name="Zeng Q."/>
            <person name="Gargeya S."/>
            <person name="Alvarado L."/>
            <person name="Berlin A."/>
            <person name="Chapman S.B."/>
            <person name="Chen Z."/>
            <person name="Freedman E."/>
            <person name="Gellesch M."/>
            <person name="Goldberg J."/>
            <person name="Griggs A."/>
            <person name="Gujja S."/>
            <person name="Heilman E."/>
            <person name="Heiman D."/>
            <person name="Howarth C."/>
            <person name="Mehta T."/>
            <person name="Neiman D."/>
            <person name="Pearson M."/>
            <person name="Roberts A."/>
            <person name="Saif S."/>
            <person name="Shea T."/>
            <person name="Shenoy N."/>
            <person name="Sisk P."/>
            <person name="Stolte C."/>
            <person name="Sykes S."/>
            <person name="White J."/>
            <person name="Yandava C."/>
            <person name="Burger G."/>
            <person name="Gray M.W."/>
            <person name="Holland P.W.H."/>
            <person name="King N."/>
            <person name="Lang F.B.F."/>
            <person name="Roger A.J."/>
            <person name="Ruiz-Trillo I."/>
            <person name="Haas B."/>
            <person name="Nusbaum C."/>
            <person name="Birren B."/>
        </authorList>
    </citation>
    <scope>NUCLEOTIDE SEQUENCE [LARGE SCALE GENOMIC DNA]</scope>
    <source>
        <strain evidence="7 8">JP610</strain>
    </source>
</reference>
<dbReference type="GO" id="GO:0004601">
    <property type="term" value="F:peroxidase activity"/>
    <property type="evidence" value="ECO:0007669"/>
    <property type="project" value="InterPro"/>
</dbReference>